<name>A0ABP0E766_9PEZI</name>
<evidence type="ECO:0000313" key="12">
    <source>
        <dbReference type="Proteomes" id="UP001642502"/>
    </source>
</evidence>
<accession>A0ABP0E766</accession>
<dbReference type="Proteomes" id="UP001642502">
    <property type="component" value="Unassembled WGS sequence"/>
</dbReference>
<gene>
    <name evidence="11" type="ORF">SEPCBS119000_006627</name>
</gene>
<evidence type="ECO:0000256" key="5">
    <source>
        <dbReference type="ARBA" id="ARBA00019973"/>
    </source>
</evidence>
<dbReference type="EC" id="2.7.11.1" evidence="3"/>
<evidence type="ECO:0000256" key="1">
    <source>
        <dbReference type="ARBA" id="ARBA00003747"/>
    </source>
</evidence>
<comment type="subunit">
    <text evidence="2">Component of the EKC/KEOPS complex composed of at least BUD32, CGI121, GON7, KAE1 and PCC1; the whole complex dimerizes.</text>
</comment>
<dbReference type="InterPro" id="IPR008266">
    <property type="entry name" value="Tyr_kinase_AS"/>
</dbReference>
<dbReference type="Gene3D" id="1.10.510.10">
    <property type="entry name" value="Transferase(Phosphotransferase) domain 1"/>
    <property type="match status" value="1"/>
</dbReference>
<evidence type="ECO:0000256" key="4">
    <source>
        <dbReference type="ARBA" id="ARBA00013948"/>
    </source>
</evidence>
<comment type="catalytic activity">
    <reaction evidence="9">
        <text>L-seryl-[protein] + ATP = O-phospho-L-seryl-[protein] + ADP + H(+)</text>
        <dbReference type="Rhea" id="RHEA:17989"/>
        <dbReference type="Rhea" id="RHEA-COMP:9863"/>
        <dbReference type="Rhea" id="RHEA-COMP:11604"/>
        <dbReference type="ChEBI" id="CHEBI:15378"/>
        <dbReference type="ChEBI" id="CHEBI:29999"/>
        <dbReference type="ChEBI" id="CHEBI:30616"/>
        <dbReference type="ChEBI" id="CHEBI:83421"/>
        <dbReference type="ChEBI" id="CHEBI:456216"/>
        <dbReference type="EC" id="2.7.11.1"/>
    </reaction>
</comment>
<evidence type="ECO:0000256" key="7">
    <source>
        <dbReference type="ARBA" id="ARBA00033194"/>
    </source>
</evidence>
<sequence>MIDPNFRLWTGSGALLNGGPYTWHFTDFDQRRLVSVTYCSPVPIPDEDHERLDATQDLCLAKLRKHIDDLETDVVRIFFSEPEGPITTSTSQDDDETMYVNNQLPIELHIPFPVKTIRFDSMTELDRMGPNVDLVTYAGVPTADGPAADTKAAFKYWFVSNGMYRKWYELQLWARLPRDHPHIVPFDAVVLDHVRGGVIGFTNVYIPGGTLKETDATVRPFRLSWFQQLLSVVDDLNYRYGIMHQDIAARNLVIDEKDNLRIFDFNFSSRISEYYDPHRDDMKGVIFTLYEILTLDEQYRQVPHAERDTAALLLQQWEKHPDVKLDSEVHEFRKVLDDWLEERKTREFKKVGTWLQWPLMPEPPLRPAPVYGLDGAVTGTEMRPAVVLMRRQLIQLNEPYLNWERPASYQLRDVLKN</sequence>
<evidence type="ECO:0000256" key="8">
    <source>
        <dbReference type="ARBA" id="ARBA00047899"/>
    </source>
</evidence>
<dbReference type="SUPFAM" id="SSF56112">
    <property type="entry name" value="Protein kinase-like (PK-like)"/>
    <property type="match status" value="1"/>
</dbReference>
<evidence type="ECO:0000313" key="11">
    <source>
        <dbReference type="EMBL" id="CAK7275307.1"/>
    </source>
</evidence>
<feature type="domain" description="Protein kinase" evidence="10">
    <location>
        <begin position="122"/>
        <end position="417"/>
    </location>
</feature>
<comment type="catalytic activity">
    <reaction evidence="8">
        <text>L-threonyl-[protein] + ATP = O-phospho-L-threonyl-[protein] + ADP + H(+)</text>
        <dbReference type="Rhea" id="RHEA:46608"/>
        <dbReference type="Rhea" id="RHEA-COMP:11060"/>
        <dbReference type="Rhea" id="RHEA-COMP:11605"/>
        <dbReference type="ChEBI" id="CHEBI:15378"/>
        <dbReference type="ChEBI" id="CHEBI:30013"/>
        <dbReference type="ChEBI" id="CHEBI:30616"/>
        <dbReference type="ChEBI" id="CHEBI:61977"/>
        <dbReference type="ChEBI" id="CHEBI:456216"/>
        <dbReference type="EC" id="2.7.11.1"/>
    </reaction>
</comment>
<dbReference type="PROSITE" id="PS50011">
    <property type="entry name" value="PROTEIN_KINASE_DOM"/>
    <property type="match status" value="1"/>
</dbReference>
<protein>
    <recommendedName>
        <fullName evidence="5">EKC/KEOPS complex subunit BUD32</fullName>
        <ecNumber evidence="3">2.7.11.1</ecNumber>
    </recommendedName>
    <alternativeName>
        <fullName evidence="6 7">Atypical Serine/threonine protein kinase BUD32</fullName>
    </alternativeName>
    <alternativeName>
        <fullName evidence="4">EKC/KEOPS complex subunit bud32</fullName>
    </alternativeName>
</protein>
<evidence type="ECO:0000256" key="2">
    <source>
        <dbReference type="ARBA" id="ARBA00011534"/>
    </source>
</evidence>
<proteinExistence type="predicted"/>
<evidence type="ECO:0000256" key="9">
    <source>
        <dbReference type="ARBA" id="ARBA00048679"/>
    </source>
</evidence>
<organism evidence="11 12">
    <name type="scientific">Sporothrix epigloea</name>
    <dbReference type="NCBI Taxonomy" id="1892477"/>
    <lineage>
        <taxon>Eukaryota</taxon>
        <taxon>Fungi</taxon>
        <taxon>Dikarya</taxon>
        <taxon>Ascomycota</taxon>
        <taxon>Pezizomycotina</taxon>
        <taxon>Sordariomycetes</taxon>
        <taxon>Sordariomycetidae</taxon>
        <taxon>Ophiostomatales</taxon>
        <taxon>Ophiostomataceae</taxon>
        <taxon>Sporothrix</taxon>
    </lineage>
</organism>
<reference evidence="11 12" key="1">
    <citation type="submission" date="2024-01" db="EMBL/GenBank/DDBJ databases">
        <authorList>
            <person name="Allen C."/>
            <person name="Tagirdzhanova G."/>
        </authorList>
    </citation>
    <scope>NUCLEOTIDE SEQUENCE [LARGE SCALE GENOMIC DNA]</scope>
    <source>
        <strain evidence="11 12">CBS 119000</strain>
    </source>
</reference>
<evidence type="ECO:0000259" key="10">
    <source>
        <dbReference type="PROSITE" id="PS50011"/>
    </source>
</evidence>
<dbReference type="EMBL" id="CAWUON010000200">
    <property type="protein sequence ID" value="CAK7275307.1"/>
    <property type="molecule type" value="Genomic_DNA"/>
</dbReference>
<dbReference type="InterPro" id="IPR000719">
    <property type="entry name" value="Prot_kinase_dom"/>
</dbReference>
<evidence type="ECO:0000256" key="3">
    <source>
        <dbReference type="ARBA" id="ARBA00012513"/>
    </source>
</evidence>
<evidence type="ECO:0000256" key="6">
    <source>
        <dbReference type="ARBA" id="ARBA00030980"/>
    </source>
</evidence>
<dbReference type="InterPro" id="IPR011009">
    <property type="entry name" value="Kinase-like_dom_sf"/>
</dbReference>
<keyword evidence="12" id="KW-1185">Reference proteome</keyword>
<comment type="caution">
    <text evidence="11">The sequence shown here is derived from an EMBL/GenBank/DDBJ whole genome shotgun (WGS) entry which is preliminary data.</text>
</comment>
<dbReference type="PROSITE" id="PS00109">
    <property type="entry name" value="PROTEIN_KINASE_TYR"/>
    <property type="match status" value="1"/>
</dbReference>
<comment type="function">
    <text evidence="1">Component of the EKC/KEOPS complex that is required for the formation of a threonylcarbamoyl group on adenosine at position 37 (t(6)A37) in tRNAs that read codons beginning with adenine. The complex is probably involved in the transfer of the threonylcarbamoyl moiety of threonylcarbamoyl-AMP (TC-AMP) to the N6 group of A37. BUD32 has ATPase activity in the context of the EKC/KEOPS complex and likely plays a supporting role to the catalytic subunit KAE1. The EKC/KEOPS complex also promotes both telomere uncapping and telomere elongation. The complex is required for efficient recruitment of transcriptional coactivators.</text>
</comment>